<dbReference type="InterPro" id="IPR000276">
    <property type="entry name" value="GPCR_Rhodpsn"/>
</dbReference>
<evidence type="ECO:0000313" key="6">
    <source>
        <dbReference type="EMBL" id="CAH1783616.1"/>
    </source>
</evidence>
<evidence type="ECO:0000313" key="7">
    <source>
        <dbReference type="Proteomes" id="UP000749559"/>
    </source>
</evidence>
<dbReference type="Gene3D" id="1.20.1070.10">
    <property type="entry name" value="Rhodopsin 7-helix transmembrane proteins"/>
    <property type="match status" value="1"/>
</dbReference>
<keyword evidence="5" id="KW-0675">Receptor</keyword>
<name>A0A8J1T7E1_OWEFU</name>
<dbReference type="CDD" id="cd14978">
    <property type="entry name" value="7tmA_FMRFamide_R-like"/>
    <property type="match status" value="1"/>
</dbReference>
<dbReference type="InterPro" id="IPR052954">
    <property type="entry name" value="GPCR-Ligand_Int"/>
</dbReference>
<evidence type="ECO:0000256" key="3">
    <source>
        <dbReference type="ARBA" id="ARBA00022989"/>
    </source>
</evidence>
<comment type="caution">
    <text evidence="6">The sequence shown here is derived from an EMBL/GenBank/DDBJ whole genome shotgun (WGS) entry which is preliminary data.</text>
</comment>
<evidence type="ECO:0000256" key="5">
    <source>
        <dbReference type="RuleBase" id="RU000688"/>
    </source>
</evidence>
<keyword evidence="3" id="KW-1133">Transmembrane helix</keyword>
<dbReference type="EMBL" id="CAIIXF020000005">
    <property type="protein sequence ID" value="CAH1783616.1"/>
    <property type="molecule type" value="Genomic_DNA"/>
</dbReference>
<keyword evidence="5" id="KW-0297">G-protein coupled receptor</keyword>
<comment type="subcellular location">
    <subcellularLocation>
        <location evidence="1">Membrane</location>
    </subcellularLocation>
</comment>
<comment type="similarity">
    <text evidence="5">Belongs to the G-protein coupled receptor 1 family.</text>
</comment>
<keyword evidence="2 5" id="KW-0812">Transmembrane</keyword>
<dbReference type="AlphaFoldDB" id="A0A8J1T7E1"/>
<gene>
    <name evidence="6" type="ORF">OFUS_LOCUS9939</name>
</gene>
<proteinExistence type="inferred from homology"/>
<dbReference type="PROSITE" id="PS00237">
    <property type="entry name" value="G_PROTEIN_RECEP_F1_1"/>
    <property type="match status" value="1"/>
</dbReference>
<evidence type="ECO:0000256" key="1">
    <source>
        <dbReference type="ARBA" id="ARBA00004370"/>
    </source>
</evidence>
<dbReference type="SUPFAM" id="SSF81321">
    <property type="entry name" value="Family A G protein-coupled receptor-like"/>
    <property type="match status" value="1"/>
</dbReference>
<evidence type="ECO:0000256" key="2">
    <source>
        <dbReference type="ARBA" id="ARBA00022692"/>
    </source>
</evidence>
<reference evidence="6" key="1">
    <citation type="submission" date="2022-03" db="EMBL/GenBank/DDBJ databases">
        <authorList>
            <person name="Martin C."/>
        </authorList>
    </citation>
    <scope>NUCLEOTIDE SEQUENCE</scope>
</reference>
<dbReference type="PRINTS" id="PR00237">
    <property type="entry name" value="GPCRRHODOPSN"/>
</dbReference>
<dbReference type="OrthoDB" id="6238451at2759"/>
<evidence type="ECO:0000256" key="4">
    <source>
        <dbReference type="ARBA" id="ARBA00023136"/>
    </source>
</evidence>
<organism evidence="6 7">
    <name type="scientific">Owenia fusiformis</name>
    <name type="common">Polychaete worm</name>
    <dbReference type="NCBI Taxonomy" id="6347"/>
    <lineage>
        <taxon>Eukaryota</taxon>
        <taxon>Metazoa</taxon>
        <taxon>Spiralia</taxon>
        <taxon>Lophotrochozoa</taxon>
        <taxon>Annelida</taxon>
        <taxon>Polychaeta</taxon>
        <taxon>Sedentaria</taxon>
        <taxon>Canalipalpata</taxon>
        <taxon>Sabellida</taxon>
        <taxon>Oweniida</taxon>
        <taxon>Oweniidae</taxon>
        <taxon>Owenia</taxon>
    </lineage>
</organism>
<dbReference type="InterPro" id="IPR017452">
    <property type="entry name" value="GPCR_Rhodpsn_7TM"/>
</dbReference>
<dbReference type="PROSITE" id="PS50262">
    <property type="entry name" value="G_PROTEIN_RECEP_F1_2"/>
    <property type="match status" value="1"/>
</dbReference>
<keyword evidence="5" id="KW-0807">Transducer</keyword>
<dbReference type="Proteomes" id="UP000749559">
    <property type="component" value="Unassembled WGS sequence"/>
</dbReference>
<protein>
    <submittedName>
        <fullName evidence="6">Uncharacterized protein</fullName>
    </submittedName>
</protein>
<keyword evidence="4" id="KW-0472">Membrane</keyword>
<sequence length="479" mass="55025">MCNSVTKDLVTMTMDQLANTSFTDDPVRNVPLSEIFHLAKNYNEYKIGAMIHRYWPMVILPFGLVGNLLAFLVMTRKQSRQKSTCIYMAVLSVTDTVSLFILLYHWIVTNFVQLPITEYHNDINCKILSYISQVTTEYGVSVIIAMTIDRYIAVKYPIHSVTWCSLKRTRRILVIGIIILSIYNIPIPWMSGSVEWDICATFNTQDDFTAAYSWIYIIFGSVFPVVALMCFNTLIIRSIRDQSKKILNLRVGQGHSRSQSNASNDSRLIRQSSKETWGLSRGDIHSRQRQLTLMLLLVTFTFILLTLPQYIRYTLYVTLDYHSSAKLYALYTLIYHISNKLWFTNCAVNFYLYCLVGEKFRRDLKTLFSRESKRPIYLELALQFGQRSTPFDSRRTSAKSSPVFAREMSAINEELSVAMETTIVATDTRNNTGIIKEQLGKETNGVRKYKNGVSKYVNGETKHMNGEIHDSTLIVNGVQ</sequence>
<keyword evidence="7" id="KW-1185">Reference proteome</keyword>
<dbReference type="GO" id="GO:0004930">
    <property type="term" value="F:G protein-coupled receptor activity"/>
    <property type="evidence" value="ECO:0007669"/>
    <property type="project" value="UniProtKB-KW"/>
</dbReference>
<accession>A0A8J1T7E1</accession>
<dbReference type="Pfam" id="PF00001">
    <property type="entry name" value="7tm_1"/>
    <property type="match status" value="1"/>
</dbReference>
<dbReference type="PANTHER" id="PTHR46641:SF25">
    <property type="entry name" value="CNMAMIDE RECEPTOR-RELATED"/>
    <property type="match status" value="1"/>
</dbReference>
<dbReference type="PANTHER" id="PTHR46641">
    <property type="entry name" value="FMRFAMIDE RECEPTOR-RELATED"/>
    <property type="match status" value="1"/>
</dbReference>
<dbReference type="GO" id="GO:0016020">
    <property type="term" value="C:membrane"/>
    <property type="evidence" value="ECO:0007669"/>
    <property type="project" value="UniProtKB-SubCell"/>
</dbReference>